<evidence type="ECO:0000313" key="14">
    <source>
        <dbReference type="Proteomes" id="UP000749559"/>
    </source>
</evidence>
<dbReference type="InterPro" id="IPR042241">
    <property type="entry name" value="GCP_C_sf"/>
</dbReference>
<dbReference type="FunFam" id="1.20.120.1900:FF:000004">
    <property type="entry name" value="gamma-tubulin complex component 6 isoform X1"/>
    <property type="match status" value="1"/>
</dbReference>
<evidence type="ECO:0000256" key="6">
    <source>
        <dbReference type="ARBA" id="ARBA00071901"/>
    </source>
</evidence>
<accession>A0A8J1T5N8</accession>
<dbReference type="GO" id="GO:0000930">
    <property type="term" value="C:gamma-tubulin complex"/>
    <property type="evidence" value="ECO:0007669"/>
    <property type="project" value="TreeGrafter"/>
</dbReference>
<keyword evidence="3" id="KW-0963">Cytoplasm</keyword>
<keyword evidence="14" id="KW-1185">Reference proteome</keyword>
<evidence type="ECO:0000256" key="1">
    <source>
        <dbReference type="ARBA" id="ARBA00004300"/>
    </source>
</evidence>
<feature type="domain" description="Gamma tubulin complex component protein N-terminal" evidence="11">
    <location>
        <begin position="319"/>
        <end position="603"/>
    </location>
</feature>
<evidence type="ECO:0000313" key="13">
    <source>
        <dbReference type="EMBL" id="CAH1784421.1"/>
    </source>
</evidence>
<evidence type="ECO:0000256" key="3">
    <source>
        <dbReference type="ARBA" id="ARBA00022490"/>
    </source>
</evidence>
<evidence type="ECO:0000256" key="8">
    <source>
        <dbReference type="SAM" id="Coils"/>
    </source>
</evidence>
<comment type="similarity">
    <text evidence="2">Belongs to the TUBGCP family.</text>
</comment>
<dbReference type="GO" id="GO:0031122">
    <property type="term" value="P:cytoplasmic microtubule organization"/>
    <property type="evidence" value="ECO:0007669"/>
    <property type="project" value="TreeGrafter"/>
</dbReference>
<dbReference type="GO" id="GO:0005813">
    <property type="term" value="C:centrosome"/>
    <property type="evidence" value="ECO:0007669"/>
    <property type="project" value="UniProtKB-SubCell"/>
</dbReference>
<feature type="domain" description="Gamma tubulin complex component C-terminal" evidence="10">
    <location>
        <begin position="1466"/>
        <end position="1768"/>
    </location>
</feature>
<keyword evidence="8" id="KW-0175">Coiled coil</keyword>
<feature type="compositionally biased region" description="Basic and acidic residues" evidence="9">
    <location>
        <begin position="1207"/>
        <end position="1236"/>
    </location>
</feature>
<dbReference type="InterPro" id="IPR007259">
    <property type="entry name" value="GCP"/>
</dbReference>
<dbReference type="GO" id="GO:0005874">
    <property type="term" value="C:microtubule"/>
    <property type="evidence" value="ECO:0007669"/>
    <property type="project" value="UniProtKB-KW"/>
</dbReference>
<feature type="compositionally biased region" description="Basic and acidic residues" evidence="9">
    <location>
        <begin position="828"/>
        <end position="840"/>
    </location>
</feature>
<dbReference type="Gene3D" id="1.20.120.1900">
    <property type="entry name" value="Gamma-tubulin complex, C-terminal domain"/>
    <property type="match status" value="1"/>
</dbReference>
<organism evidence="13 14">
    <name type="scientific">Owenia fusiformis</name>
    <name type="common">Polychaete worm</name>
    <dbReference type="NCBI Taxonomy" id="6347"/>
    <lineage>
        <taxon>Eukaryota</taxon>
        <taxon>Metazoa</taxon>
        <taxon>Spiralia</taxon>
        <taxon>Lophotrochozoa</taxon>
        <taxon>Annelida</taxon>
        <taxon>Polychaeta</taxon>
        <taxon>Sedentaria</taxon>
        <taxon>Canalipalpata</taxon>
        <taxon>Sabellida</taxon>
        <taxon>Oweniida</taxon>
        <taxon>Oweniidae</taxon>
        <taxon>Owenia</taxon>
    </lineage>
</organism>
<feature type="coiled-coil region" evidence="8">
    <location>
        <begin position="628"/>
        <end position="700"/>
    </location>
</feature>
<feature type="domain" description="Gamma-tubulin complex component 6 N-terminal" evidence="12">
    <location>
        <begin position="149"/>
        <end position="303"/>
    </location>
</feature>
<feature type="region of interest" description="Disordered" evidence="9">
    <location>
        <begin position="917"/>
        <end position="1259"/>
    </location>
</feature>
<feature type="compositionally biased region" description="Low complexity" evidence="9">
    <location>
        <begin position="1296"/>
        <end position="1311"/>
    </location>
</feature>
<evidence type="ECO:0000256" key="5">
    <source>
        <dbReference type="ARBA" id="ARBA00023212"/>
    </source>
</evidence>
<evidence type="ECO:0000259" key="10">
    <source>
        <dbReference type="Pfam" id="PF04130"/>
    </source>
</evidence>
<dbReference type="GO" id="GO:0051011">
    <property type="term" value="F:microtubule minus-end binding"/>
    <property type="evidence" value="ECO:0007669"/>
    <property type="project" value="TreeGrafter"/>
</dbReference>
<evidence type="ECO:0000256" key="4">
    <source>
        <dbReference type="ARBA" id="ARBA00022701"/>
    </source>
</evidence>
<evidence type="ECO:0000256" key="9">
    <source>
        <dbReference type="SAM" id="MobiDB-lite"/>
    </source>
</evidence>
<feature type="compositionally biased region" description="Polar residues" evidence="9">
    <location>
        <begin position="1244"/>
        <end position="1253"/>
    </location>
</feature>
<dbReference type="OrthoDB" id="775571at2759"/>
<evidence type="ECO:0000256" key="7">
    <source>
        <dbReference type="ARBA" id="ARBA00093551"/>
    </source>
</evidence>
<evidence type="ECO:0000256" key="2">
    <source>
        <dbReference type="ARBA" id="ARBA00010337"/>
    </source>
</evidence>
<dbReference type="GO" id="GO:0000922">
    <property type="term" value="C:spindle pole"/>
    <property type="evidence" value="ECO:0007669"/>
    <property type="project" value="InterPro"/>
</dbReference>
<dbReference type="InterPro" id="IPR040457">
    <property type="entry name" value="GCP_C"/>
</dbReference>
<proteinExistence type="inferred from homology"/>
<dbReference type="EMBL" id="CAIIXF020000005">
    <property type="protein sequence ID" value="CAH1784421.1"/>
    <property type="molecule type" value="Genomic_DNA"/>
</dbReference>
<feature type="compositionally biased region" description="Basic and acidic residues" evidence="9">
    <location>
        <begin position="920"/>
        <end position="929"/>
    </location>
</feature>
<feature type="region of interest" description="Disordered" evidence="9">
    <location>
        <begin position="1296"/>
        <end position="1329"/>
    </location>
</feature>
<dbReference type="GO" id="GO:0043015">
    <property type="term" value="F:gamma-tubulin binding"/>
    <property type="evidence" value="ECO:0007669"/>
    <property type="project" value="InterPro"/>
</dbReference>
<dbReference type="GO" id="GO:0000278">
    <property type="term" value="P:mitotic cell cycle"/>
    <property type="evidence" value="ECO:0007669"/>
    <property type="project" value="TreeGrafter"/>
</dbReference>
<dbReference type="InterPro" id="IPR041470">
    <property type="entry name" value="GCP_N"/>
</dbReference>
<dbReference type="GO" id="GO:0051225">
    <property type="term" value="P:spindle assembly"/>
    <property type="evidence" value="ECO:0007669"/>
    <property type="project" value="TreeGrafter"/>
</dbReference>
<feature type="compositionally biased region" description="Polar residues" evidence="9">
    <location>
        <begin position="1196"/>
        <end position="1206"/>
    </location>
</feature>
<keyword evidence="5" id="KW-0206">Cytoskeleton</keyword>
<comment type="subunit">
    <text evidence="7">Component of the gamma-tubulin ring complex (gTuRC) consisting of TUBGCP2, TUBGCP3, TUBGCP4, TUBGCP5 and TUBGCP6 and gamma-tubulin TUBG1 or TUBG2. TUBGCP2, TUBGCP3, TUBGCP4, TUBGCP5 and TUBGCP6 assemble in a 5:5:2:1:1 stoichiometry; each is associated with a gamma-tubulin, thereby arranging 14 gamma-tubulins in a helical manner. Gamma-tubulin at the first position is blocked by TUBGCP3 at the last position, allowing 13 protafilaments to grow into a microtubule. The gTuRC (via TUBGCP3 and TUBGCP6) interacts with ACTB and MZT1; the interactions form a luminal bridge that stabilizes the initial structure during complex assembly. The gTuRC (via TUBGCP2) interacts with MZT2A/MZT2B and CDK5RAP2 (via CM1 motif); the interactions play a role in gTuRC activation.</text>
</comment>
<comment type="caution">
    <text evidence="13">The sequence shown here is derived from an EMBL/GenBank/DDBJ whole genome shotgun (WGS) entry which is preliminary data.</text>
</comment>
<dbReference type="Pfam" id="PF04130">
    <property type="entry name" value="GCP_C_terminal"/>
    <property type="match status" value="1"/>
</dbReference>
<gene>
    <name evidence="13" type="ORF">OFUS_LOCUS10615</name>
</gene>
<feature type="compositionally biased region" description="Basic and acidic residues" evidence="9">
    <location>
        <begin position="1151"/>
        <end position="1194"/>
    </location>
</feature>
<reference evidence="13" key="1">
    <citation type="submission" date="2022-03" db="EMBL/GenBank/DDBJ databases">
        <authorList>
            <person name="Martin C."/>
        </authorList>
    </citation>
    <scope>NUCLEOTIDE SEQUENCE</scope>
</reference>
<dbReference type="Proteomes" id="UP000749559">
    <property type="component" value="Unassembled WGS sequence"/>
</dbReference>
<dbReference type="Pfam" id="PF17681">
    <property type="entry name" value="GCP_N_terminal"/>
    <property type="match status" value="1"/>
</dbReference>
<keyword evidence="4" id="KW-0493">Microtubule</keyword>
<dbReference type="InterPro" id="IPR045818">
    <property type="entry name" value="GCP6_N"/>
</dbReference>
<feature type="compositionally biased region" description="Basic and acidic residues" evidence="9">
    <location>
        <begin position="1312"/>
        <end position="1325"/>
    </location>
</feature>
<evidence type="ECO:0000259" key="12">
    <source>
        <dbReference type="Pfam" id="PF19340"/>
    </source>
</evidence>
<feature type="compositionally biased region" description="Basic and acidic residues" evidence="9">
    <location>
        <begin position="937"/>
        <end position="1144"/>
    </location>
</feature>
<sequence>MEVDVKGLINKLCQHFARKIDVTQHILDKHEFTTKLEERLKKKAFDALFSHQFGLHRVAGSGDHHVTNELSERNRLLVYAYNLRCNNRVKDAEMIEKLLQDLEEHFGDRDSLKPYLGFLLHLTDSVPRPSSPGLTLGGSDDHYYSIQKALAAKPGTDISGFGFFNREQKDIPTHNSLFGGLVQSWKALRLGVEVKLDLPDIEDRLHYGLTPAKPGTHYGMHSDDEGFGDGSTPSSGGYDITKESQNEVNIFDEALKVKRHEYYTWENLGKIQIPEKKYYLTEAGPDAVDEIYDIINKNTSLVTGLNGPSRRTISPLQLVEDVRNILLGLPSHTFLFDEVSGEFHIEPGSCISGLTPQGVEQLCSQAVQCGTDYCQLCTFSKPVVMDSQYDRGLISQAFADGIRNYLQYYRAQVLLIPADLTVLQLLTHSSPHMTQIRYLAKLCKVDCKKSPGNEPEGSVAGDALPTGIQLLSYLYNESVNSAWSTKNYTLLLSLLTAACRPYIMFLQDWVFHGICRDLYSEFMITLQDQYIGYRDRHYWTHVFIQSKQESGDVVPIFLQQMSDDIFVCGKSINLLQLCAPKHFLFGVDVQIPRVEITFSQEELVAMTTDVEMYVSYMNQVARHKALTREQMKERLERTRQELIDRARDVALERNHRINKQILARRMVEDAKKRRNLQELKENMQKDLRRRLAEKEEKQEEDAAYMESINKQESIQTTIDAKLEEEAKQELIAYYGQLSEEATFRELKATWKVRRARLETARMNFIEKDNSLLREELEKNPYIPGMPMAGSSAVDSSMESVYRLLDSTVSLDSTILQPQQLVTNADTNNMKDDPQSDDHHMSGLPQWASQTYTGTKIVTDEDKVDDVEDNMPKWAKKAVESDDHDPVFVEDSEDYLDKEMSLSKRALPNWAHTNLFASETDETKGKEDSIQKASEFGHASDETEAKEDAIRKASEFGHSSDETKAKEDTIKKASEFGHASDETKAKEETIKKASEFGHASDETKVKEDTVKKASEFGHASDETKVKEDTIKKASEFGHASDETKAKEDTIKKASEFGHASDETTAKEDTIKKASEFGHASDETKAKEDTIKKASEFGHASDETKAKEDTIKKASDFGHASDETKAKEDTIKKASEFGHTSDETKAKVGTIRKASEFGHTSDETKAKEDTIKKASEFGHASDETKAKEDTIKKASEFGHSSDQSTPLSDTERLKKFKELNKHGHHASEETTQTDEKPKVKPKVGHTSDQSQQVDTDANRLQKFKELNKLGHPSMESAAYDIQEHGLFYKPLRQKYQAFPSAQQAKSAQPQQKPHTSDESKYEDPDRVKLRKFRERNIKGHSSDSSVQRLLYEQELAPDSPQKIHKITEEEGESETPDVNMFADGSQQFKYTTDFKLLDDAPMVDLMKNTVEDPIMRGLKAGSTDVKAHEYLTLPVLLTRSITIPLQAQIDLVNKCTVDYFIAELKINDHFTALRQYLLMEDGEFCETLSNQLFEKLGSSPEPSQILNPVFLNNTLKKALGSSLKGDRGLGSNISFIVNYIPTAFQQNEPNVLDCLGLKYQAEWPLNIIITESCMTKYTKIFTFMLSLKRIVWVLKDIFSKLKRDGSVYNAQNAAELRQLQLYRHEMQHFVKVMQGYIANQIIHVTWQEFQTELADNMHNVDDLHHKHADYLNKAVFRCLINKRARPVMKIIEDIFTLILKFRTQLLSASWERHPVDGQPHHQHFEQMTATYKTFKEYSLFLFKVVNKLASRGYQTHLQELLLSLNFNGHYKA</sequence>
<feature type="region of interest" description="Disordered" evidence="9">
    <location>
        <begin position="824"/>
        <end position="845"/>
    </location>
</feature>
<dbReference type="Pfam" id="PF19340">
    <property type="entry name" value="GCP6_N"/>
    <property type="match status" value="1"/>
</dbReference>
<protein>
    <recommendedName>
        <fullName evidence="6">Gamma-tubulin complex component 6</fullName>
    </recommendedName>
</protein>
<dbReference type="GO" id="GO:0051321">
    <property type="term" value="P:meiotic cell cycle"/>
    <property type="evidence" value="ECO:0007669"/>
    <property type="project" value="TreeGrafter"/>
</dbReference>
<comment type="subcellular location">
    <subcellularLocation>
        <location evidence="1">Cytoplasm</location>
        <location evidence="1">Cytoskeleton</location>
        <location evidence="1">Microtubule organizing center</location>
        <location evidence="1">Centrosome</location>
    </subcellularLocation>
</comment>
<dbReference type="PANTHER" id="PTHR19302">
    <property type="entry name" value="GAMMA TUBULIN COMPLEX PROTEIN"/>
    <property type="match status" value="1"/>
</dbReference>
<dbReference type="PANTHER" id="PTHR19302:SF70">
    <property type="entry name" value="GAMMA-TUBULIN COMPLEX COMPONENT 6"/>
    <property type="match status" value="1"/>
</dbReference>
<evidence type="ECO:0000259" key="11">
    <source>
        <dbReference type="Pfam" id="PF17681"/>
    </source>
</evidence>
<dbReference type="GO" id="GO:0007020">
    <property type="term" value="P:microtubule nucleation"/>
    <property type="evidence" value="ECO:0007669"/>
    <property type="project" value="InterPro"/>
</dbReference>
<name>A0A8J1T5N8_OWEFU</name>